<protein>
    <recommendedName>
        <fullName evidence="3">cysteine desulfurase</fullName>
        <ecNumber evidence="3">2.8.1.7</ecNumber>
    </recommendedName>
</protein>
<dbReference type="PANTHER" id="PTHR43586:SF8">
    <property type="entry name" value="CYSTEINE DESULFURASE 1, CHLOROPLASTIC"/>
    <property type="match status" value="1"/>
</dbReference>
<organism evidence="9 10">
    <name type="scientific">Proteus penneri</name>
    <dbReference type="NCBI Taxonomy" id="102862"/>
    <lineage>
        <taxon>Bacteria</taxon>
        <taxon>Pseudomonadati</taxon>
        <taxon>Pseudomonadota</taxon>
        <taxon>Gammaproteobacteria</taxon>
        <taxon>Enterobacterales</taxon>
        <taxon>Morganellaceae</taxon>
        <taxon>Proteus</taxon>
    </lineage>
</organism>
<dbReference type="PROSITE" id="PS00595">
    <property type="entry name" value="AA_TRANSFER_CLASS_5"/>
    <property type="match status" value="1"/>
</dbReference>
<dbReference type="InterPro" id="IPR000192">
    <property type="entry name" value="Aminotrans_V_dom"/>
</dbReference>
<comment type="catalytic activity">
    <reaction evidence="6">
        <text>(sulfur carrier)-H + L-cysteine = (sulfur carrier)-SH + L-alanine</text>
        <dbReference type="Rhea" id="RHEA:43892"/>
        <dbReference type="Rhea" id="RHEA-COMP:14737"/>
        <dbReference type="Rhea" id="RHEA-COMP:14739"/>
        <dbReference type="ChEBI" id="CHEBI:29917"/>
        <dbReference type="ChEBI" id="CHEBI:35235"/>
        <dbReference type="ChEBI" id="CHEBI:57972"/>
        <dbReference type="ChEBI" id="CHEBI:64428"/>
        <dbReference type="EC" id="2.8.1.7"/>
    </reaction>
</comment>
<evidence type="ECO:0000256" key="3">
    <source>
        <dbReference type="ARBA" id="ARBA00012239"/>
    </source>
</evidence>
<dbReference type="InterPro" id="IPR010970">
    <property type="entry name" value="Cys_dSase_SufS"/>
</dbReference>
<reference evidence="10" key="1">
    <citation type="submission" date="2015-06" db="EMBL/GenBank/DDBJ databases">
        <authorList>
            <person name="Urmite Genomes"/>
        </authorList>
    </citation>
    <scope>NUCLEOTIDE SEQUENCE [LARGE SCALE GENOMIC DNA]</scope>
    <source>
        <strain evidence="10">CSUR P1867</strain>
    </source>
</reference>
<evidence type="ECO:0000256" key="6">
    <source>
        <dbReference type="ARBA" id="ARBA00050776"/>
    </source>
</evidence>
<evidence type="ECO:0000256" key="1">
    <source>
        <dbReference type="ARBA" id="ARBA00001933"/>
    </source>
</evidence>
<dbReference type="RefSeq" id="WP_072064274.1">
    <property type="nucleotide sequence ID" value="NZ_CVRY01000005.1"/>
</dbReference>
<evidence type="ECO:0000256" key="4">
    <source>
        <dbReference type="ARBA" id="ARBA00022679"/>
    </source>
</evidence>
<evidence type="ECO:0000256" key="7">
    <source>
        <dbReference type="RuleBase" id="RU004504"/>
    </source>
</evidence>
<comment type="similarity">
    <text evidence="2">Belongs to the class-V pyridoxal-phosphate-dependent aminotransferase family. Csd subfamily.</text>
</comment>
<dbReference type="GO" id="GO:0031071">
    <property type="term" value="F:cysteine desulfurase activity"/>
    <property type="evidence" value="ECO:0007669"/>
    <property type="project" value="UniProtKB-EC"/>
</dbReference>
<keyword evidence="5" id="KW-0663">Pyridoxal phosphate</keyword>
<sequence>MNVFSPELFRQQFPALEANTVYLDSAATALKPLAMIEASDNFYRHNFATVHRSQYQHARETTQQYEGTRQQVAKLINSADSDTIIWTKGTTESLNLIAQGYFRPRLQAGDEIIVSEQEHHANLIPWLILAEQTGARVIRWAIEEHFLPSINSLNALINKRTRIVAVSQMSNVTGAQIALDKVSQCVHQHDNCLLVVDGAQGIAHHPTDVTALDIDFYVFSAHKLYGPNGLGVCYGKRKYLEDMAPWHGGGKMLAHVTFDGFTPAAIPQRFEAGTPNVAGVIAFSATLAWLEKQNMHQANQYALELAKEAEKRLSELNGFISYRAANSSVVSFNFEGVHHSDLATLITEKGIALRTGQHCAQPLIDSLNISGCLRISFMPYNQHADIDVFINAVKFALTLLKDE</sequence>
<dbReference type="NCBIfam" id="NF008126">
    <property type="entry name" value="PRK10874.1"/>
    <property type="match status" value="1"/>
</dbReference>
<evidence type="ECO:0000313" key="10">
    <source>
        <dbReference type="Proteomes" id="UP000183920"/>
    </source>
</evidence>
<evidence type="ECO:0000259" key="8">
    <source>
        <dbReference type="Pfam" id="PF00266"/>
    </source>
</evidence>
<dbReference type="Gene3D" id="3.90.1150.10">
    <property type="entry name" value="Aspartate Aminotransferase, domain 1"/>
    <property type="match status" value="1"/>
</dbReference>
<keyword evidence="4" id="KW-0808">Transferase</keyword>
<evidence type="ECO:0000256" key="5">
    <source>
        <dbReference type="ARBA" id="ARBA00022898"/>
    </source>
</evidence>
<dbReference type="Proteomes" id="UP000183920">
    <property type="component" value="Unassembled WGS sequence"/>
</dbReference>
<dbReference type="EC" id="2.8.1.7" evidence="3"/>
<dbReference type="InterPro" id="IPR015421">
    <property type="entry name" value="PyrdxlP-dep_Trfase_major"/>
</dbReference>
<dbReference type="InterPro" id="IPR015424">
    <property type="entry name" value="PyrdxlP-dep_Trfase"/>
</dbReference>
<dbReference type="EMBL" id="CVRY01000005">
    <property type="protein sequence ID" value="CRL63409.1"/>
    <property type="molecule type" value="Genomic_DNA"/>
</dbReference>
<dbReference type="Gene3D" id="3.40.640.10">
    <property type="entry name" value="Type I PLP-dependent aspartate aminotransferase-like (Major domain)"/>
    <property type="match status" value="1"/>
</dbReference>
<proteinExistence type="inferred from homology"/>
<accession>A0A0G4QCS6</accession>
<comment type="cofactor">
    <cofactor evidence="1 7">
        <name>pyridoxal 5'-phosphate</name>
        <dbReference type="ChEBI" id="CHEBI:597326"/>
    </cofactor>
</comment>
<dbReference type="GO" id="GO:0016226">
    <property type="term" value="P:iron-sulfur cluster assembly"/>
    <property type="evidence" value="ECO:0007669"/>
    <property type="project" value="InterPro"/>
</dbReference>
<evidence type="ECO:0000256" key="2">
    <source>
        <dbReference type="ARBA" id="ARBA00010447"/>
    </source>
</evidence>
<name>A0A0G4QCS6_9GAMM</name>
<dbReference type="Pfam" id="PF00266">
    <property type="entry name" value="Aminotran_5"/>
    <property type="match status" value="1"/>
</dbReference>
<gene>
    <name evidence="9" type="primary">csdA</name>
    <name evidence="9" type="ORF">BN1804_02468</name>
</gene>
<dbReference type="NCBIfam" id="TIGR03392">
    <property type="entry name" value="FeS_syn_CsdA"/>
    <property type="match status" value="1"/>
</dbReference>
<dbReference type="GO" id="GO:0030170">
    <property type="term" value="F:pyridoxal phosphate binding"/>
    <property type="evidence" value="ECO:0007669"/>
    <property type="project" value="InterPro"/>
</dbReference>
<dbReference type="CDD" id="cd06453">
    <property type="entry name" value="SufS_like"/>
    <property type="match status" value="1"/>
</dbReference>
<evidence type="ECO:0000313" key="9">
    <source>
        <dbReference type="EMBL" id="CRL63409.1"/>
    </source>
</evidence>
<feature type="domain" description="Aminotransferase class V" evidence="8">
    <location>
        <begin position="21"/>
        <end position="389"/>
    </location>
</feature>
<dbReference type="InterPro" id="IPR015422">
    <property type="entry name" value="PyrdxlP-dep_Trfase_small"/>
</dbReference>
<dbReference type="GO" id="GO:0006534">
    <property type="term" value="P:cysteine metabolic process"/>
    <property type="evidence" value="ECO:0007669"/>
    <property type="project" value="InterPro"/>
</dbReference>
<dbReference type="InterPro" id="IPR022471">
    <property type="entry name" value="Cys_desulphurase_CdsA"/>
</dbReference>
<dbReference type="InterPro" id="IPR020578">
    <property type="entry name" value="Aminotrans_V_PyrdxlP_BS"/>
</dbReference>
<dbReference type="SUPFAM" id="SSF53383">
    <property type="entry name" value="PLP-dependent transferases"/>
    <property type="match status" value="1"/>
</dbReference>
<dbReference type="AlphaFoldDB" id="A0A0G4QCS6"/>
<dbReference type="PANTHER" id="PTHR43586">
    <property type="entry name" value="CYSTEINE DESULFURASE"/>
    <property type="match status" value="1"/>
</dbReference>